<dbReference type="EMBL" id="JAVRFL010000028">
    <property type="protein sequence ID" value="MDT0531699.1"/>
    <property type="molecule type" value="Genomic_DNA"/>
</dbReference>
<reference evidence="1" key="1">
    <citation type="submission" date="2023-09" db="EMBL/GenBank/DDBJ databases">
        <title>30 novel species of actinomycetes from the DSMZ collection.</title>
        <authorList>
            <person name="Nouioui I."/>
        </authorList>
    </citation>
    <scope>NUCLEOTIDE SEQUENCE</scope>
    <source>
        <strain evidence="1">DSM 115977</strain>
    </source>
</reference>
<organism evidence="1 2">
    <name type="scientific">Micromonospora reichwaldensis</name>
    <dbReference type="NCBI Taxonomy" id="3075516"/>
    <lineage>
        <taxon>Bacteria</taxon>
        <taxon>Bacillati</taxon>
        <taxon>Actinomycetota</taxon>
        <taxon>Actinomycetes</taxon>
        <taxon>Micromonosporales</taxon>
        <taxon>Micromonosporaceae</taxon>
        <taxon>Micromonospora</taxon>
    </lineage>
</organism>
<evidence type="ECO:0000313" key="2">
    <source>
        <dbReference type="Proteomes" id="UP001180973"/>
    </source>
</evidence>
<gene>
    <name evidence="1" type="ORF">RM555_22165</name>
</gene>
<sequence length="62" mass="6865">MDETWHALRATPIGEVRRRAAIVSELTFHAPTTVDGAERFAWDDGGGQSTVWHLPRTGARCC</sequence>
<comment type="caution">
    <text evidence="1">The sequence shown here is derived from an EMBL/GenBank/DDBJ whole genome shotgun (WGS) entry which is preliminary data.</text>
</comment>
<proteinExistence type="predicted"/>
<accession>A0ABU2X1G9</accession>
<dbReference type="Proteomes" id="UP001180973">
    <property type="component" value="Unassembled WGS sequence"/>
</dbReference>
<dbReference type="RefSeq" id="WP_311413539.1">
    <property type="nucleotide sequence ID" value="NZ_JAVRFL010000028.1"/>
</dbReference>
<protein>
    <submittedName>
        <fullName evidence="1">Uncharacterized protein</fullName>
    </submittedName>
</protein>
<name>A0ABU2X1G9_9ACTN</name>
<keyword evidence="2" id="KW-1185">Reference proteome</keyword>
<evidence type="ECO:0000313" key="1">
    <source>
        <dbReference type="EMBL" id="MDT0531699.1"/>
    </source>
</evidence>